<dbReference type="InterPro" id="IPR031774">
    <property type="entry name" value="SF3A3_dom"/>
</dbReference>
<dbReference type="PROSITE" id="PS50171">
    <property type="entry name" value="ZF_MATRIN"/>
    <property type="match status" value="1"/>
</dbReference>
<evidence type="ECO:0000313" key="13">
    <source>
        <dbReference type="Proteomes" id="UP001142055"/>
    </source>
</evidence>
<proteinExistence type="inferred from homology"/>
<dbReference type="Proteomes" id="UP001142055">
    <property type="component" value="Chromosome 1"/>
</dbReference>
<dbReference type="GO" id="GO:0008270">
    <property type="term" value="F:zinc ion binding"/>
    <property type="evidence" value="ECO:0007669"/>
    <property type="project" value="UniProtKB-KW"/>
</dbReference>
<dbReference type="InterPro" id="IPR051421">
    <property type="entry name" value="RNA_Proc_DNA_Dmg_Regulator"/>
</dbReference>
<dbReference type="GO" id="GO:0000398">
    <property type="term" value="P:mRNA splicing, via spliceosome"/>
    <property type="evidence" value="ECO:0007669"/>
    <property type="project" value="InterPro"/>
</dbReference>
<dbReference type="OrthoDB" id="2160351at2759"/>
<evidence type="ECO:0000256" key="3">
    <source>
        <dbReference type="ARBA" id="ARBA00022553"/>
    </source>
</evidence>
<evidence type="ECO:0000313" key="12">
    <source>
        <dbReference type="EMBL" id="KAJ6222910.1"/>
    </source>
</evidence>
<comment type="caution">
    <text evidence="12">The sequence shown here is derived from an EMBL/GenBank/DDBJ whole genome shotgun (WGS) entry which is preliminary data.</text>
</comment>
<comment type="similarity">
    <text evidence="2">Belongs to the SF3A3 family.</text>
</comment>
<keyword evidence="5" id="KW-0479">Metal-binding</keyword>
<evidence type="ECO:0000256" key="8">
    <source>
        <dbReference type="ARBA" id="ARBA00023187"/>
    </source>
</evidence>
<evidence type="ECO:0000256" key="7">
    <source>
        <dbReference type="ARBA" id="ARBA00022833"/>
    </source>
</evidence>
<evidence type="ECO:0000256" key="2">
    <source>
        <dbReference type="ARBA" id="ARBA00008776"/>
    </source>
</evidence>
<reference evidence="12" key="1">
    <citation type="submission" date="2022-12" db="EMBL/GenBank/DDBJ databases">
        <title>Genome assemblies of Blomia tropicalis.</title>
        <authorList>
            <person name="Cui Y."/>
        </authorList>
    </citation>
    <scope>NUCLEOTIDE SEQUENCE</scope>
    <source>
        <tissue evidence="12">Adult mites</tissue>
    </source>
</reference>
<dbReference type="InterPro" id="IPR021966">
    <property type="entry name" value="SF3a60_bindingd"/>
</dbReference>
<dbReference type="InterPro" id="IPR025086">
    <property type="entry name" value="SDE2/SF3A3_SAP"/>
</dbReference>
<dbReference type="OMA" id="GPKAFQK"/>
<name>A0A9Q0RQR4_BLOTA</name>
<dbReference type="Pfam" id="PF12108">
    <property type="entry name" value="SF3a60_bindingd"/>
    <property type="match status" value="1"/>
</dbReference>
<keyword evidence="9" id="KW-0539">Nucleus</keyword>
<dbReference type="InterPro" id="IPR000690">
    <property type="entry name" value="Matrin/U1-C_Znf_C2H2"/>
</dbReference>
<organism evidence="12 13">
    <name type="scientific">Blomia tropicalis</name>
    <name type="common">Mite</name>
    <dbReference type="NCBI Taxonomy" id="40697"/>
    <lineage>
        <taxon>Eukaryota</taxon>
        <taxon>Metazoa</taxon>
        <taxon>Ecdysozoa</taxon>
        <taxon>Arthropoda</taxon>
        <taxon>Chelicerata</taxon>
        <taxon>Arachnida</taxon>
        <taxon>Acari</taxon>
        <taxon>Acariformes</taxon>
        <taxon>Sarcoptiformes</taxon>
        <taxon>Astigmata</taxon>
        <taxon>Glycyphagoidea</taxon>
        <taxon>Echimyopodidae</taxon>
        <taxon>Blomia</taxon>
    </lineage>
</organism>
<gene>
    <name evidence="12" type="ORF">RDWZM_001455</name>
</gene>
<feature type="compositionally biased region" description="Acidic residues" evidence="10">
    <location>
        <begin position="357"/>
        <end position="374"/>
    </location>
</feature>
<evidence type="ECO:0000256" key="4">
    <source>
        <dbReference type="ARBA" id="ARBA00022664"/>
    </source>
</evidence>
<protein>
    <recommendedName>
        <fullName evidence="11">Matrin-type domain-containing protein</fullName>
    </recommendedName>
</protein>
<dbReference type="AlphaFoldDB" id="A0A9Q0RQR4"/>
<evidence type="ECO:0000259" key="11">
    <source>
        <dbReference type="PROSITE" id="PS50171"/>
    </source>
</evidence>
<dbReference type="Pfam" id="PF16837">
    <property type="entry name" value="SF3A3"/>
    <property type="match status" value="1"/>
</dbReference>
<dbReference type="PANTHER" id="PTHR12786:SF2">
    <property type="entry name" value="SPLICING FACTOR 3A SUBUNIT 3"/>
    <property type="match status" value="1"/>
</dbReference>
<feature type="domain" description="Matrin-type" evidence="11">
    <location>
        <begin position="406"/>
        <end position="437"/>
    </location>
</feature>
<dbReference type="Pfam" id="PF13297">
    <property type="entry name" value="SDE2_2C"/>
    <property type="match status" value="1"/>
</dbReference>
<keyword evidence="13" id="KW-1185">Reference proteome</keyword>
<dbReference type="Pfam" id="PF11931">
    <property type="entry name" value="SF3a60_Prp9_C"/>
    <property type="match status" value="1"/>
</dbReference>
<comment type="subcellular location">
    <subcellularLocation>
        <location evidence="1">Nucleus</location>
    </subcellularLocation>
</comment>
<accession>A0A9Q0RQR4</accession>
<evidence type="ECO:0000256" key="9">
    <source>
        <dbReference type="ARBA" id="ARBA00023242"/>
    </source>
</evidence>
<keyword evidence="6" id="KW-0863">Zinc-finger</keyword>
<dbReference type="GO" id="GO:0005681">
    <property type="term" value="C:spliceosomal complex"/>
    <property type="evidence" value="ECO:0007669"/>
    <property type="project" value="InterPro"/>
</dbReference>
<feature type="region of interest" description="Disordered" evidence="10">
    <location>
        <begin position="341"/>
        <end position="377"/>
    </location>
</feature>
<dbReference type="PANTHER" id="PTHR12786">
    <property type="entry name" value="SPLICING FACTOR SF3A-RELATED"/>
    <property type="match status" value="1"/>
</dbReference>
<dbReference type="InterPro" id="IPR024598">
    <property type="entry name" value="SF3a60/Prp9_C"/>
</dbReference>
<evidence type="ECO:0000256" key="5">
    <source>
        <dbReference type="ARBA" id="ARBA00022723"/>
    </source>
</evidence>
<keyword evidence="8" id="KW-0508">mRNA splicing</keyword>
<dbReference type="GO" id="GO:0003723">
    <property type="term" value="F:RNA binding"/>
    <property type="evidence" value="ECO:0007669"/>
    <property type="project" value="InterPro"/>
</dbReference>
<dbReference type="EMBL" id="JAPWDV010000001">
    <property type="protein sequence ID" value="KAJ6222910.1"/>
    <property type="molecule type" value="Genomic_DNA"/>
</dbReference>
<evidence type="ECO:0000256" key="10">
    <source>
        <dbReference type="SAM" id="MobiDB-lite"/>
    </source>
</evidence>
<sequence>MESILEQHRGQHEERERLENAMVRELIAKRSTHREHINSDQRVKYLLDRYVDVTKKVKELYDDKNGSRKAEISAISASNEFNEFYSRLRVIRDFYKNNPNEIAIPLSTELEQFVENRDNELYLVDFTDEESYGKFLDLNEHFHMYLNLKNIVGNSASKIDYLSYLNTFDHFYVIPKNKKFSADYQKYLESLLQYLEGYIVRVKPLMPLEDIIKKLKIDFERMWETGQVPGWPKETSSVLSNTGAPLDLNSFNSKSELASLGLDRLKSALIANGLKCGGSLEERAERLWKTKGKSMDEIDPSLFAKKKGGIFKDIEKQKQIALMEVQIYKYIDILDEQRQTTKENVQRKQARTAGEREDSEEEVEEDESEDDQDSDVIYNPKNLPLGWDGKPIPYWLYKLHGLNISYVCEICGNAIYKGPKAFQKHFAEWRHAHGMRCLGIPNTAHFANVTKIEDALALWDKLKNEKHKEKFQAANEEEYEDSQGNVVNKKTYEDLKRQGLL</sequence>
<keyword evidence="7" id="KW-0862">Zinc</keyword>
<keyword evidence="3" id="KW-0597">Phosphoprotein</keyword>
<evidence type="ECO:0000256" key="1">
    <source>
        <dbReference type="ARBA" id="ARBA00004123"/>
    </source>
</evidence>
<evidence type="ECO:0000256" key="6">
    <source>
        <dbReference type="ARBA" id="ARBA00022771"/>
    </source>
</evidence>
<keyword evidence="4" id="KW-0507">mRNA processing</keyword>